<evidence type="ECO:0000313" key="1">
    <source>
        <dbReference type="EMBL" id="EFI34223.1"/>
    </source>
</evidence>
<organism evidence="1 2">
    <name type="scientific">Desulfonatronospira thiodismutans ASO3-1</name>
    <dbReference type="NCBI Taxonomy" id="555779"/>
    <lineage>
        <taxon>Bacteria</taxon>
        <taxon>Pseudomonadati</taxon>
        <taxon>Thermodesulfobacteriota</taxon>
        <taxon>Desulfovibrionia</taxon>
        <taxon>Desulfovibrionales</taxon>
        <taxon>Desulfonatronovibrionaceae</taxon>
        <taxon>Desulfonatronospira</taxon>
    </lineage>
</organism>
<dbReference type="OrthoDB" id="288532at2"/>
<dbReference type="InterPro" id="IPR027417">
    <property type="entry name" value="P-loop_NTPase"/>
</dbReference>
<name>D6SN97_9BACT</name>
<accession>D6SN97</accession>
<comment type="caution">
    <text evidence="1">The sequence shown here is derived from an EMBL/GenBank/DDBJ whole genome shotgun (WGS) entry which is preliminary data.</text>
</comment>
<dbReference type="SUPFAM" id="SSF52540">
    <property type="entry name" value="P-loop containing nucleoside triphosphate hydrolases"/>
    <property type="match status" value="1"/>
</dbReference>
<reference evidence="1" key="1">
    <citation type="submission" date="2010-05" db="EMBL/GenBank/DDBJ databases">
        <title>The draft genome of Desulfonatronospira thiodismutans ASO3-1.</title>
        <authorList>
            <consortium name="US DOE Joint Genome Institute (JGI-PGF)"/>
            <person name="Lucas S."/>
            <person name="Copeland A."/>
            <person name="Lapidus A."/>
            <person name="Cheng J.-F."/>
            <person name="Bruce D."/>
            <person name="Goodwin L."/>
            <person name="Pitluck S."/>
            <person name="Chertkov O."/>
            <person name="Brettin T."/>
            <person name="Detter J.C."/>
            <person name="Han C."/>
            <person name="Land M.L."/>
            <person name="Hauser L."/>
            <person name="Kyrpides N."/>
            <person name="Mikhailova N."/>
            <person name="Muyzer G."/>
            <person name="Woyke T."/>
        </authorList>
    </citation>
    <scope>NUCLEOTIDE SEQUENCE [LARGE SCALE GENOMIC DNA]</scope>
    <source>
        <strain evidence="1">ASO3-1</strain>
    </source>
</reference>
<sequence>MLIVNNDFVYIHHPKTGGTFVTEMLRNIAFETDDLNILEVPVPKHAGVRTIPPEFQRLPIVINVRNVFEHYVSRYTFRWWAEPNRAKNIFDLDKVEREYPGFPDLSFSDFLRMFNQWHLRLNESKNRAQILTNRELGYNSREFIRLSSYDPMKLLETFDALTDQELKEKFKEFHFLRTENLSQDLYNLLKTYGVRENYLTLFLNAQPILPKKGGRGELKQTWPEYFSPEDIDFVLRRDRLYFRLFPYMQPKKR</sequence>
<dbReference type="Proteomes" id="UP000005496">
    <property type="component" value="Unassembled WGS sequence"/>
</dbReference>
<dbReference type="RefSeq" id="WP_008869551.1">
    <property type="nucleotide sequence ID" value="NZ_ACJN02000002.1"/>
</dbReference>
<protein>
    <recommendedName>
        <fullName evidence="3">Sulfotransferase family protein</fullName>
    </recommendedName>
</protein>
<dbReference type="AlphaFoldDB" id="D6SN97"/>
<dbReference type="eggNOG" id="ENOG5033HVS">
    <property type="taxonomic scope" value="Bacteria"/>
</dbReference>
<evidence type="ECO:0008006" key="3">
    <source>
        <dbReference type="Google" id="ProtNLM"/>
    </source>
</evidence>
<dbReference type="EMBL" id="ACJN02000002">
    <property type="protein sequence ID" value="EFI34223.1"/>
    <property type="molecule type" value="Genomic_DNA"/>
</dbReference>
<proteinExistence type="predicted"/>
<evidence type="ECO:0000313" key="2">
    <source>
        <dbReference type="Proteomes" id="UP000005496"/>
    </source>
</evidence>
<keyword evidence="2" id="KW-1185">Reference proteome</keyword>
<gene>
    <name evidence="1" type="ORF">Dthio_PD1574</name>
</gene>